<dbReference type="RefSeq" id="WP_345440991.1">
    <property type="nucleotide sequence ID" value="NZ_BAABHK010000020.1"/>
</dbReference>
<evidence type="ECO:0000256" key="1">
    <source>
        <dbReference type="SAM" id="MobiDB-lite"/>
    </source>
</evidence>
<dbReference type="PANTHER" id="PTHR43677">
    <property type="entry name" value="SHORT-CHAIN DEHYDROGENASE/REDUCTASE"/>
    <property type="match status" value="1"/>
</dbReference>
<dbReference type="SUPFAM" id="SSF51735">
    <property type="entry name" value="NAD(P)-binding Rossmann-fold domains"/>
    <property type="match status" value="1"/>
</dbReference>
<sequence>MHAIRQHEFGPPENLSYEEVPDPRPGAGQVGITVRACGVHLVDTMLRRGSYGGPFGLPELPMTPGREVAGVVDELGDGVEPNWLGRRVVVHLGMASGGYAERAVANVTDLHPLPDELDYGAAVAMVGTGRMTIGILDVAQPTPDDVVLVTAAAGGIGTLLVQAARNTGATVVGVAGGDAKVARVRESGATIAADYTAPDWTDRIRESLGDRGVTLVLDGVGGEAGQAAFDLLAPGGRLVLFGWSAGEPIRFTAADLFKRSLSASVALGPGILRRPGGLRGLQERALAEAAEGRLVPAVQTFPLKDAPAAHRALETRATVGKVVLVP</sequence>
<dbReference type="Gene3D" id="3.90.180.10">
    <property type="entry name" value="Medium-chain alcohol dehydrogenases, catalytic domain"/>
    <property type="match status" value="1"/>
</dbReference>
<dbReference type="InterPro" id="IPR011032">
    <property type="entry name" value="GroES-like_sf"/>
</dbReference>
<protein>
    <submittedName>
        <fullName evidence="3">Zinc-binding dehydrogenase</fullName>
    </submittedName>
</protein>
<organism evidence="3 4">
    <name type="scientific">Actinoallomurus vinaceus</name>
    <dbReference type="NCBI Taxonomy" id="1080074"/>
    <lineage>
        <taxon>Bacteria</taxon>
        <taxon>Bacillati</taxon>
        <taxon>Actinomycetota</taxon>
        <taxon>Actinomycetes</taxon>
        <taxon>Streptosporangiales</taxon>
        <taxon>Thermomonosporaceae</taxon>
        <taxon>Actinoallomurus</taxon>
    </lineage>
</organism>
<comment type="caution">
    <text evidence="3">The sequence shown here is derived from an EMBL/GenBank/DDBJ whole genome shotgun (WGS) entry which is preliminary data.</text>
</comment>
<dbReference type="SUPFAM" id="SSF50129">
    <property type="entry name" value="GroES-like"/>
    <property type="match status" value="1"/>
</dbReference>
<proteinExistence type="predicted"/>
<dbReference type="PROSITE" id="PS01162">
    <property type="entry name" value="QOR_ZETA_CRYSTAL"/>
    <property type="match status" value="1"/>
</dbReference>
<dbReference type="InterPro" id="IPR013149">
    <property type="entry name" value="ADH-like_C"/>
</dbReference>
<dbReference type="InterPro" id="IPR051397">
    <property type="entry name" value="Zn-ADH-like_protein"/>
</dbReference>
<evidence type="ECO:0000259" key="2">
    <source>
        <dbReference type="SMART" id="SM00829"/>
    </source>
</evidence>
<keyword evidence="4" id="KW-1185">Reference proteome</keyword>
<dbReference type="PANTHER" id="PTHR43677:SF4">
    <property type="entry name" value="QUINONE OXIDOREDUCTASE-LIKE PROTEIN 2"/>
    <property type="match status" value="1"/>
</dbReference>
<feature type="compositionally biased region" description="Basic and acidic residues" evidence="1">
    <location>
        <begin position="1"/>
        <end position="10"/>
    </location>
</feature>
<dbReference type="InterPro" id="IPR036291">
    <property type="entry name" value="NAD(P)-bd_dom_sf"/>
</dbReference>
<dbReference type="Pfam" id="PF00107">
    <property type="entry name" value="ADH_zinc_N"/>
    <property type="match status" value="1"/>
</dbReference>
<dbReference type="CDD" id="cd08244">
    <property type="entry name" value="MDR_enoyl_red"/>
    <property type="match status" value="1"/>
</dbReference>
<feature type="region of interest" description="Disordered" evidence="1">
    <location>
        <begin position="1"/>
        <end position="24"/>
    </location>
</feature>
<dbReference type="Pfam" id="PF08240">
    <property type="entry name" value="ADH_N"/>
    <property type="match status" value="1"/>
</dbReference>
<reference evidence="4" key="1">
    <citation type="journal article" date="2019" name="Int. J. Syst. Evol. Microbiol.">
        <title>The Global Catalogue of Microorganisms (GCM) 10K type strain sequencing project: providing services to taxonomists for standard genome sequencing and annotation.</title>
        <authorList>
            <consortium name="The Broad Institute Genomics Platform"/>
            <consortium name="The Broad Institute Genome Sequencing Center for Infectious Disease"/>
            <person name="Wu L."/>
            <person name="Ma J."/>
        </authorList>
    </citation>
    <scope>NUCLEOTIDE SEQUENCE [LARGE SCALE GENOMIC DNA]</scope>
    <source>
        <strain evidence="4">JCM 17939</strain>
    </source>
</reference>
<dbReference type="SMART" id="SM00829">
    <property type="entry name" value="PKS_ER"/>
    <property type="match status" value="1"/>
</dbReference>
<evidence type="ECO:0000313" key="4">
    <source>
        <dbReference type="Proteomes" id="UP001501442"/>
    </source>
</evidence>
<dbReference type="InterPro" id="IPR020843">
    <property type="entry name" value="ER"/>
</dbReference>
<name>A0ABP8UQL8_9ACTN</name>
<dbReference type="InterPro" id="IPR002364">
    <property type="entry name" value="Quin_OxRdtase/zeta-crystal_CS"/>
</dbReference>
<accession>A0ABP8UQL8</accession>
<dbReference type="Gene3D" id="3.40.50.720">
    <property type="entry name" value="NAD(P)-binding Rossmann-like Domain"/>
    <property type="match status" value="1"/>
</dbReference>
<evidence type="ECO:0000313" key="3">
    <source>
        <dbReference type="EMBL" id="GAA4637801.1"/>
    </source>
</evidence>
<dbReference type="InterPro" id="IPR013154">
    <property type="entry name" value="ADH-like_N"/>
</dbReference>
<dbReference type="Proteomes" id="UP001501442">
    <property type="component" value="Unassembled WGS sequence"/>
</dbReference>
<gene>
    <name evidence="3" type="ORF">GCM10023196_093090</name>
</gene>
<dbReference type="EMBL" id="BAABHK010000020">
    <property type="protein sequence ID" value="GAA4637801.1"/>
    <property type="molecule type" value="Genomic_DNA"/>
</dbReference>
<feature type="domain" description="Enoyl reductase (ER)" evidence="2">
    <location>
        <begin position="10"/>
        <end position="324"/>
    </location>
</feature>